<name>A0A1M4MY48_9RHOB</name>
<protein>
    <submittedName>
        <fullName evidence="1">Putative ATP-binding protein</fullName>
    </submittedName>
</protein>
<reference evidence="2" key="1">
    <citation type="submission" date="2016-09" db="EMBL/GenBank/DDBJ databases">
        <authorList>
            <person name="Wibberg D."/>
        </authorList>
    </citation>
    <scope>NUCLEOTIDE SEQUENCE [LARGE SCALE GENOMIC DNA]</scope>
</reference>
<gene>
    <name evidence="1" type="ORF">KARMA_0877</name>
</gene>
<keyword evidence="1" id="KW-0067">ATP-binding</keyword>
<dbReference type="AlphaFoldDB" id="A0A1M4MY48"/>
<evidence type="ECO:0000313" key="2">
    <source>
        <dbReference type="Proteomes" id="UP000184085"/>
    </source>
</evidence>
<accession>A0A1M4MY48</accession>
<sequence>MLVQAALQSQKQSVIAIAWRINSFLIDQHSINDTAHLDEMLPVPAIAHKAGYFTRRDGTYLAETNIGDHPVKAFPRDTADGRPAEVVIHGFNPAPAQIRNPIPHGILQGAAFPVVQGLVSR</sequence>
<evidence type="ECO:0000313" key="1">
    <source>
        <dbReference type="EMBL" id="SCM66697.1"/>
    </source>
</evidence>
<dbReference type="GO" id="GO:0005524">
    <property type="term" value="F:ATP binding"/>
    <property type="evidence" value="ECO:0007669"/>
    <property type="project" value="UniProtKB-KW"/>
</dbReference>
<keyword evidence="2" id="KW-1185">Reference proteome</keyword>
<keyword evidence="1" id="KW-0547">Nucleotide-binding</keyword>
<proteinExistence type="predicted"/>
<dbReference type="Proteomes" id="UP000184085">
    <property type="component" value="Unassembled WGS sequence"/>
</dbReference>
<organism evidence="1 2">
    <name type="scientific">Donghicola eburneus</name>
    <dbReference type="NCBI Taxonomy" id="393278"/>
    <lineage>
        <taxon>Bacteria</taxon>
        <taxon>Pseudomonadati</taxon>
        <taxon>Pseudomonadota</taxon>
        <taxon>Alphaproteobacteria</taxon>
        <taxon>Rhodobacterales</taxon>
        <taxon>Roseobacteraceae</taxon>
        <taxon>Donghicola</taxon>
    </lineage>
</organism>
<dbReference type="EMBL" id="FMJB01000034">
    <property type="protein sequence ID" value="SCM66697.1"/>
    <property type="molecule type" value="Genomic_DNA"/>
</dbReference>